<dbReference type="InterPro" id="IPR036457">
    <property type="entry name" value="PPM-type-like_dom_sf"/>
</dbReference>
<comment type="caution">
    <text evidence="5">The sequence shown here is derived from an EMBL/GenBank/DDBJ whole genome shotgun (WGS) entry which is preliminary data.</text>
</comment>
<feature type="region of interest" description="Disordered" evidence="3">
    <location>
        <begin position="1"/>
        <end position="21"/>
    </location>
</feature>
<evidence type="ECO:0000313" key="6">
    <source>
        <dbReference type="Proteomes" id="UP001257627"/>
    </source>
</evidence>
<dbReference type="PROSITE" id="PS50110">
    <property type="entry name" value="RESPONSE_REGULATORY"/>
    <property type="match status" value="1"/>
</dbReference>
<feature type="compositionally biased region" description="Basic and acidic residues" evidence="3">
    <location>
        <begin position="1"/>
        <end position="10"/>
    </location>
</feature>
<dbReference type="EMBL" id="JARAKF010000001">
    <property type="protein sequence ID" value="MDU8999737.1"/>
    <property type="molecule type" value="Genomic_DNA"/>
</dbReference>
<dbReference type="InterPro" id="IPR052016">
    <property type="entry name" value="Bact_Sigma-Reg"/>
</dbReference>
<evidence type="ECO:0000313" key="5">
    <source>
        <dbReference type="EMBL" id="MDU8999737.1"/>
    </source>
</evidence>
<evidence type="ECO:0000256" key="3">
    <source>
        <dbReference type="SAM" id="MobiDB-lite"/>
    </source>
</evidence>
<dbReference type="CDD" id="cd00156">
    <property type="entry name" value="REC"/>
    <property type="match status" value="1"/>
</dbReference>
<dbReference type="InterPro" id="IPR001789">
    <property type="entry name" value="Sig_transdc_resp-reg_receiver"/>
</dbReference>
<dbReference type="SMART" id="SM00448">
    <property type="entry name" value="REC"/>
    <property type="match status" value="1"/>
</dbReference>
<organism evidence="5 6">
    <name type="scientific">Streptomyces mirabilis</name>
    <dbReference type="NCBI Taxonomy" id="68239"/>
    <lineage>
        <taxon>Bacteria</taxon>
        <taxon>Bacillati</taxon>
        <taxon>Actinomycetota</taxon>
        <taxon>Actinomycetes</taxon>
        <taxon>Kitasatosporales</taxon>
        <taxon>Streptomycetaceae</taxon>
        <taxon>Streptomyces</taxon>
    </lineage>
</organism>
<dbReference type="InterPro" id="IPR011006">
    <property type="entry name" value="CheY-like_superfamily"/>
</dbReference>
<dbReference type="Pfam" id="PF00072">
    <property type="entry name" value="Response_reg"/>
    <property type="match status" value="1"/>
</dbReference>
<feature type="modified residue" description="4-aspartylphosphate" evidence="2">
    <location>
        <position position="83"/>
    </location>
</feature>
<dbReference type="PANTHER" id="PTHR43156:SF2">
    <property type="entry name" value="STAGE II SPORULATION PROTEIN E"/>
    <property type="match status" value="1"/>
</dbReference>
<dbReference type="RefSeq" id="WP_240362748.1">
    <property type="nucleotide sequence ID" value="NZ_CP107955.1"/>
</dbReference>
<gene>
    <name evidence="5" type="ORF">PU648_46770</name>
</gene>
<dbReference type="Pfam" id="PF07228">
    <property type="entry name" value="SpoIIE"/>
    <property type="match status" value="1"/>
</dbReference>
<dbReference type="Gene3D" id="3.60.40.10">
    <property type="entry name" value="PPM-type phosphatase domain"/>
    <property type="match status" value="1"/>
</dbReference>
<keyword evidence="6" id="KW-1185">Reference proteome</keyword>
<dbReference type="Proteomes" id="UP001257627">
    <property type="component" value="Unassembled WGS sequence"/>
</dbReference>
<dbReference type="SUPFAM" id="SSF52172">
    <property type="entry name" value="CheY-like"/>
    <property type="match status" value="1"/>
</dbReference>
<sequence length="412" mass="43371">MADRLPRTGERGAVPRQGGTDPRWGLDATAVLLLVEDDAGDALLVREVLVDSGLPMEVTWCKSLAEARAFLDATPYSVCVLLDLHLPDTHGLGAVRMVRDAAPDAAVVVLTGVAENEAGLAAVAEGAQDFLAKDGLDAEALSRAVRYALQRKQVERSGAELQASRLLARENARLERGLLPTPLLRGAGCQVASRYSPGRDHALLGGDFFDVVESEDGTVHAVIGDVSGHGAAEAALGVCLRVAWRAAVLSGCVGTRQLELLEEIIGAERAADYIFATLTVLRIAKDRSRMSVIRAGHPGLLVSTSRGIELLEPAPGPALGLLPGRAHWPETELPAHDISAVTLFTDGLFEGVVAPDRRLGEEGLLAVARNHQTLRGRPFVDAVVEDVAALTASHGGLADDVAVLHLTTDGMA</sequence>
<dbReference type="PANTHER" id="PTHR43156">
    <property type="entry name" value="STAGE II SPORULATION PROTEIN E-RELATED"/>
    <property type="match status" value="1"/>
</dbReference>
<keyword evidence="1" id="KW-0378">Hydrolase</keyword>
<feature type="domain" description="Response regulatory" evidence="4">
    <location>
        <begin position="31"/>
        <end position="148"/>
    </location>
</feature>
<proteinExistence type="predicted"/>
<name>A0ABU3V0N1_9ACTN</name>
<evidence type="ECO:0000256" key="1">
    <source>
        <dbReference type="ARBA" id="ARBA00022801"/>
    </source>
</evidence>
<dbReference type="SMART" id="SM00331">
    <property type="entry name" value="PP2C_SIG"/>
    <property type="match status" value="1"/>
</dbReference>
<dbReference type="Gene3D" id="3.40.50.2300">
    <property type="match status" value="1"/>
</dbReference>
<dbReference type="InterPro" id="IPR001932">
    <property type="entry name" value="PPM-type_phosphatase-like_dom"/>
</dbReference>
<evidence type="ECO:0000256" key="2">
    <source>
        <dbReference type="PROSITE-ProRule" id="PRU00169"/>
    </source>
</evidence>
<keyword evidence="2" id="KW-0597">Phosphoprotein</keyword>
<reference evidence="5 6" key="1">
    <citation type="submission" date="2023-02" db="EMBL/GenBank/DDBJ databases">
        <authorList>
            <person name="Maleckis M."/>
        </authorList>
    </citation>
    <scope>NUCLEOTIDE SEQUENCE [LARGE SCALE GENOMIC DNA]</scope>
    <source>
        <strain evidence="5 6">P8-A2</strain>
    </source>
</reference>
<evidence type="ECO:0000259" key="4">
    <source>
        <dbReference type="PROSITE" id="PS50110"/>
    </source>
</evidence>
<protein>
    <submittedName>
        <fullName evidence="5">Fused response regulator/phosphatase</fullName>
    </submittedName>
</protein>
<accession>A0ABU3V0N1</accession>